<evidence type="ECO:0000256" key="13">
    <source>
        <dbReference type="ARBA" id="ARBA00038849"/>
    </source>
</evidence>
<dbReference type="EMBL" id="CP097289">
    <property type="protein sequence ID" value="UQT60566.1"/>
    <property type="molecule type" value="Genomic_DNA"/>
</dbReference>
<keyword evidence="4" id="KW-0597">Phosphoprotein</keyword>
<comment type="pathway">
    <text evidence="2">Lipid metabolism.</text>
</comment>
<evidence type="ECO:0000256" key="6">
    <source>
        <dbReference type="ARBA" id="ARBA00022857"/>
    </source>
</evidence>
<comment type="subcellular location">
    <subcellularLocation>
        <location evidence="1">Peroxisome</location>
    </subcellularLocation>
</comment>
<evidence type="ECO:0000256" key="15">
    <source>
        <dbReference type="ARBA" id="ARBA00047570"/>
    </source>
</evidence>
<evidence type="ECO:0000256" key="16">
    <source>
        <dbReference type="ARBA" id="ARBA00048686"/>
    </source>
</evidence>
<evidence type="ECO:0000256" key="19">
    <source>
        <dbReference type="ARBA" id="ARBA00049386"/>
    </source>
</evidence>
<feature type="compositionally biased region" description="Basic and acidic residues" evidence="21">
    <location>
        <begin position="239"/>
        <end position="248"/>
    </location>
</feature>
<evidence type="ECO:0000256" key="11">
    <source>
        <dbReference type="ARBA" id="ARBA00037124"/>
    </source>
</evidence>
<dbReference type="Pfam" id="PF13561">
    <property type="entry name" value="adh_short_C2"/>
    <property type="match status" value="1"/>
</dbReference>
<evidence type="ECO:0000313" key="23">
    <source>
        <dbReference type="Proteomes" id="UP000829992"/>
    </source>
</evidence>
<evidence type="ECO:0000313" key="22">
    <source>
        <dbReference type="EMBL" id="UQT60566.1"/>
    </source>
</evidence>
<feature type="region of interest" description="Disordered" evidence="21">
    <location>
        <begin position="233"/>
        <end position="252"/>
    </location>
</feature>
<name>A0ABY4Q4B3_9ACTN</name>
<evidence type="ECO:0000256" key="12">
    <source>
        <dbReference type="ARBA" id="ARBA00038622"/>
    </source>
</evidence>
<feature type="region of interest" description="Disordered" evidence="21">
    <location>
        <begin position="1"/>
        <end position="26"/>
    </location>
</feature>
<keyword evidence="5" id="KW-0276">Fatty acid metabolism</keyword>
<evidence type="ECO:0000256" key="8">
    <source>
        <dbReference type="ARBA" id="ARBA00023098"/>
    </source>
</evidence>
<dbReference type="InterPro" id="IPR002347">
    <property type="entry name" value="SDR_fam"/>
</dbReference>
<evidence type="ECO:0000256" key="7">
    <source>
        <dbReference type="ARBA" id="ARBA00023002"/>
    </source>
</evidence>
<accession>A0ABY4Q4B3</accession>
<evidence type="ECO:0000256" key="17">
    <source>
        <dbReference type="ARBA" id="ARBA00049108"/>
    </source>
</evidence>
<evidence type="ECO:0000256" key="2">
    <source>
        <dbReference type="ARBA" id="ARBA00005189"/>
    </source>
</evidence>
<comment type="subunit">
    <text evidence="12">Interacts with PEX5, probably required to target it into peroxisomes.</text>
</comment>
<dbReference type="PANTHER" id="PTHR24317:SF7">
    <property type="entry name" value="PEROXISOMAL TRANS-2-ENOYL-COA REDUCTASE"/>
    <property type="match status" value="1"/>
</dbReference>
<protein>
    <recommendedName>
        <fullName evidence="14">Peroxisomal trans-2-enoyl-CoA reductase</fullName>
        <ecNumber evidence="13">1.3.1.38</ecNumber>
    </recommendedName>
</protein>
<evidence type="ECO:0000256" key="14">
    <source>
        <dbReference type="ARBA" id="ARBA00041063"/>
    </source>
</evidence>
<keyword evidence="9" id="KW-0576">Peroxisome</keyword>
<keyword evidence="10" id="KW-0275">Fatty acid biosynthesis</keyword>
<dbReference type="Gene3D" id="3.40.50.720">
    <property type="entry name" value="NAD(P)-binding Rossmann-like Domain"/>
    <property type="match status" value="1"/>
</dbReference>
<comment type="catalytic activity">
    <reaction evidence="18">
        <text>a (2E)-enoyl-CoA + NADPH + H(+) = a 2,3-saturated acyl-CoA + NADP(+)</text>
        <dbReference type="Rhea" id="RHEA:33763"/>
        <dbReference type="ChEBI" id="CHEBI:15378"/>
        <dbReference type="ChEBI" id="CHEBI:57783"/>
        <dbReference type="ChEBI" id="CHEBI:58349"/>
        <dbReference type="ChEBI" id="CHEBI:58856"/>
        <dbReference type="ChEBI" id="CHEBI:65111"/>
        <dbReference type="EC" id="1.3.1.38"/>
    </reaction>
    <physiologicalReaction direction="left-to-right" evidence="18">
        <dbReference type="Rhea" id="RHEA:33764"/>
    </physiologicalReaction>
</comment>
<dbReference type="InterPro" id="IPR052388">
    <property type="entry name" value="Peroxisomal_t2-enoyl-CoA_red"/>
</dbReference>
<dbReference type="PRINTS" id="PR00081">
    <property type="entry name" value="GDHRDH"/>
</dbReference>
<gene>
    <name evidence="22" type="ORF">M4V62_38905</name>
</gene>
<dbReference type="RefSeq" id="WP_249591900.1">
    <property type="nucleotide sequence ID" value="NZ_BAAAQL010000018.1"/>
</dbReference>
<evidence type="ECO:0000256" key="4">
    <source>
        <dbReference type="ARBA" id="ARBA00022553"/>
    </source>
</evidence>
<comment type="function">
    <text evidence="11">Participates in chain elongation of fatty acids. Catalyzes the reduction of trans-2-enoyl-CoAs of varying chain lengths from 6:1 to 16:1, having maximum activity with 10:1 CoA. Has no 2,4-dienoyl-CoA reductase activity.</text>
</comment>
<comment type="catalytic activity">
    <reaction evidence="15">
        <text>(2E)-dodecenoyl-CoA + NADPH + H(+) = dodecanoyl-CoA + NADP(+)</text>
        <dbReference type="Rhea" id="RHEA:44964"/>
        <dbReference type="ChEBI" id="CHEBI:15378"/>
        <dbReference type="ChEBI" id="CHEBI:57330"/>
        <dbReference type="ChEBI" id="CHEBI:57375"/>
        <dbReference type="ChEBI" id="CHEBI:57783"/>
        <dbReference type="ChEBI" id="CHEBI:58349"/>
    </reaction>
    <physiologicalReaction direction="left-to-right" evidence="15">
        <dbReference type="Rhea" id="RHEA:44965"/>
    </physiologicalReaction>
</comment>
<sequence>MTDHASEPTPPPHGLPAPAPAGASALPDGTYDGTVVLVTGGGTGLGKAIAAEFARLGADLVIASRKEERLKAARDELAGLGGRVTSVPCDIRDPDRVAEVFDAAQEAYGLPDVLVNNAAANFPVPAEDMSPNAWRSVVDITLSGTFFMTREFGRRHLAAGTPGSVISIGASYAWTGGPGFAHSAAAKAGVKSLVESLAVEWGPYGIQVNGLVPGLMPHEDMTADIRGNLDRATPAQEHASGDRQRELSSRQPALRVGAPRELGWAAAFLASPYARFITGHTLVVDGANWQRRGLVSPEVVTVREQMGRGPFEG</sequence>
<keyword evidence="6" id="KW-0521">NADP</keyword>
<dbReference type="SUPFAM" id="SSF51735">
    <property type="entry name" value="NAD(P)-binding Rossmann-fold domains"/>
    <property type="match status" value="1"/>
</dbReference>
<comment type="catalytic activity">
    <reaction evidence="16">
        <text>(2E)-tetradecenoyl-CoA + NADPH + H(+) = tetradecanoyl-CoA + NADP(+)</text>
        <dbReference type="Rhea" id="RHEA:44968"/>
        <dbReference type="ChEBI" id="CHEBI:15378"/>
        <dbReference type="ChEBI" id="CHEBI:57385"/>
        <dbReference type="ChEBI" id="CHEBI:57783"/>
        <dbReference type="ChEBI" id="CHEBI:58349"/>
        <dbReference type="ChEBI" id="CHEBI:61405"/>
    </reaction>
    <physiologicalReaction direction="left-to-right" evidence="16">
        <dbReference type="Rhea" id="RHEA:44969"/>
    </physiologicalReaction>
</comment>
<evidence type="ECO:0000256" key="9">
    <source>
        <dbReference type="ARBA" id="ARBA00023140"/>
    </source>
</evidence>
<evidence type="ECO:0000256" key="20">
    <source>
        <dbReference type="ARBA" id="ARBA00049559"/>
    </source>
</evidence>
<comment type="catalytic activity">
    <reaction evidence="20">
        <text>(2E)-octenoyl-CoA + NADPH + H(+) = octanoyl-CoA + NADP(+)</text>
        <dbReference type="Rhea" id="RHEA:44952"/>
        <dbReference type="ChEBI" id="CHEBI:15378"/>
        <dbReference type="ChEBI" id="CHEBI:57386"/>
        <dbReference type="ChEBI" id="CHEBI:57783"/>
        <dbReference type="ChEBI" id="CHEBI:58349"/>
        <dbReference type="ChEBI" id="CHEBI:62242"/>
    </reaction>
    <physiologicalReaction direction="left-to-right" evidence="20">
        <dbReference type="Rhea" id="RHEA:44953"/>
    </physiologicalReaction>
</comment>
<evidence type="ECO:0000256" key="10">
    <source>
        <dbReference type="ARBA" id="ARBA00023160"/>
    </source>
</evidence>
<dbReference type="EC" id="1.3.1.38" evidence="13"/>
<dbReference type="Proteomes" id="UP000829992">
    <property type="component" value="Chromosome"/>
</dbReference>
<evidence type="ECO:0000256" key="3">
    <source>
        <dbReference type="ARBA" id="ARBA00022516"/>
    </source>
</evidence>
<keyword evidence="23" id="KW-1185">Reference proteome</keyword>
<proteinExistence type="predicted"/>
<keyword evidence="8" id="KW-0443">Lipid metabolism</keyword>
<keyword evidence="7" id="KW-0560">Oxidoreductase</keyword>
<organism evidence="22 23">
    <name type="scientific">Streptomyces durmitorensis</name>
    <dbReference type="NCBI Taxonomy" id="319947"/>
    <lineage>
        <taxon>Bacteria</taxon>
        <taxon>Bacillati</taxon>
        <taxon>Actinomycetota</taxon>
        <taxon>Actinomycetes</taxon>
        <taxon>Kitasatosporales</taxon>
        <taxon>Streptomycetaceae</taxon>
        <taxon>Streptomyces</taxon>
    </lineage>
</organism>
<keyword evidence="3" id="KW-0444">Lipid biosynthesis</keyword>
<dbReference type="InterPro" id="IPR036291">
    <property type="entry name" value="NAD(P)-bd_dom_sf"/>
</dbReference>
<feature type="compositionally biased region" description="Pro residues" evidence="21">
    <location>
        <begin position="8"/>
        <end position="19"/>
    </location>
</feature>
<evidence type="ECO:0000256" key="21">
    <source>
        <dbReference type="SAM" id="MobiDB-lite"/>
    </source>
</evidence>
<dbReference type="PANTHER" id="PTHR24317">
    <property type="entry name" value="PEROXISOMAL TRANS-2-ENOYL-COA REDUCTASE"/>
    <property type="match status" value="1"/>
</dbReference>
<comment type="catalytic activity">
    <reaction evidence="17">
        <text>(2E)-hexenoyl-CoA + NADPH + H(+) = hexanoyl-CoA + NADP(+)</text>
        <dbReference type="Rhea" id="RHEA:44956"/>
        <dbReference type="ChEBI" id="CHEBI:15378"/>
        <dbReference type="ChEBI" id="CHEBI:57783"/>
        <dbReference type="ChEBI" id="CHEBI:58349"/>
        <dbReference type="ChEBI" id="CHEBI:62077"/>
        <dbReference type="ChEBI" id="CHEBI:62620"/>
    </reaction>
    <physiologicalReaction direction="left-to-right" evidence="17">
        <dbReference type="Rhea" id="RHEA:44957"/>
    </physiologicalReaction>
</comment>
<evidence type="ECO:0000256" key="1">
    <source>
        <dbReference type="ARBA" id="ARBA00004275"/>
    </source>
</evidence>
<reference evidence="22 23" key="1">
    <citation type="submission" date="2022-05" db="EMBL/GenBank/DDBJ databases">
        <authorList>
            <person name="Zhou X."/>
            <person name="Li K."/>
            <person name="Man Y."/>
        </authorList>
    </citation>
    <scope>NUCLEOTIDE SEQUENCE [LARGE SCALE GENOMIC DNA]</scope>
    <source>
        <strain evidence="22 23">MS405</strain>
    </source>
</reference>
<evidence type="ECO:0000256" key="18">
    <source>
        <dbReference type="ARBA" id="ARBA00049251"/>
    </source>
</evidence>
<evidence type="ECO:0000256" key="5">
    <source>
        <dbReference type="ARBA" id="ARBA00022832"/>
    </source>
</evidence>
<comment type="catalytic activity">
    <reaction evidence="19">
        <text>(2E)-decenoyl-CoA + NADPH + H(+) = decanoyl-CoA + NADP(+)</text>
        <dbReference type="Rhea" id="RHEA:44960"/>
        <dbReference type="ChEBI" id="CHEBI:15378"/>
        <dbReference type="ChEBI" id="CHEBI:57783"/>
        <dbReference type="ChEBI" id="CHEBI:58349"/>
        <dbReference type="ChEBI" id="CHEBI:61406"/>
        <dbReference type="ChEBI" id="CHEBI:61430"/>
    </reaction>
    <physiologicalReaction direction="left-to-right" evidence="19">
        <dbReference type="Rhea" id="RHEA:44961"/>
    </physiologicalReaction>
</comment>